<name>A0ACC2V3F9_9TREE</name>
<accession>A0ACC2V3F9</accession>
<keyword evidence="2" id="KW-1185">Reference proteome</keyword>
<sequence>MGEFAYFEFAVQIPAYDQFVPTGSPVGGSRDEAKPLPPSMVVQPKLSVRPRAYNRYYAEISIEMQGHLGRTISKALPFLLLPLDTSSQALPSAPWLAPGWSKTEQPPLAPAEWAKYRPSEVWDLFEREEHKVTGFLKGWLKRKDSHQEQQPKVEVRVMLSVPPVQSWPRNQPIPFHLIATASCPSSGSTAAPEAIDIDDLVVNFQLFQKIRVVAKGFYEDYDTVRHSSPVAQEKANDGKDGTTNGKYRGGDFSVEAPDKWATEWRRSKEGDAWVSDKVIVGSLKVGMLPSFVNGGLSIKYGLKLELLMLSTLSRQTFSLVQPVISSGLRGGLPAYDEEGDGGLVPPAYWDSEDLVGGKNE</sequence>
<dbReference type="EMBL" id="JASBWT010000028">
    <property type="protein sequence ID" value="KAJ9093880.1"/>
    <property type="molecule type" value="Genomic_DNA"/>
</dbReference>
<gene>
    <name evidence="1" type="ORF">QFC21_006253</name>
</gene>
<protein>
    <submittedName>
        <fullName evidence="1">Uncharacterized protein</fullName>
    </submittedName>
</protein>
<reference evidence="1" key="1">
    <citation type="submission" date="2023-04" db="EMBL/GenBank/DDBJ databases">
        <title>Draft Genome sequencing of Naganishia species isolated from polar environments using Oxford Nanopore Technology.</title>
        <authorList>
            <person name="Leo P."/>
            <person name="Venkateswaran K."/>
        </authorList>
    </citation>
    <scope>NUCLEOTIDE SEQUENCE</scope>
    <source>
        <strain evidence="1">MNA-CCFEE 5423</strain>
    </source>
</reference>
<comment type="caution">
    <text evidence="1">The sequence shown here is derived from an EMBL/GenBank/DDBJ whole genome shotgun (WGS) entry which is preliminary data.</text>
</comment>
<dbReference type="Proteomes" id="UP001227268">
    <property type="component" value="Unassembled WGS sequence"/>
</dbReference>
<evidence type="ECO:0000313" key="2">
    <source>
        <dbReference type="Proteomes" id="UP001227268"/>
    </source>
</evidence>
<evidence type="ECO:0000313" key="1">
    <source>
        <dbReference type="EMBL" id="KAJ9093880.1"/>
    </source>
</evidence>
<organism evidence="1 2">
    <name type="scientific">Naganishia friedmannii</name>
    <dbReference type="NCBI Taxonomy" id="89922"/>
    <lineage>
        <taxon>Eukaryota</taxon>
        <taxon>Fungi</taxon>
        <taxon>Dikarya</taxon>
        <taxon>Basidiomycota</taxon>
        <taxon>Agaricomycotina</taxon>
        <taxon>Tremellomycetes</taxon>
        <taxon>Filobasidiales</taxon>
        <taxon>Filobasidiaceae</taxon>
        <taxon>Naganishia</taxon>
    </lineage>
</organism>
<proteinExistence type="predicted"/>